<dbReference type="InterPro" id="IPR043502">
    <property type="entry name" value="DNA/RNA_pol_sf"/>
</dbReference>
<protein>
    <recommendedName>
        <fullName evidence="1">Reverse transcriptase domain-containing protein</fullName>
    </recommendedName>
</protein>
<evidence type="ECO:0000313" key="3">
    <source>
        <dbReference type="Proteomes" id="UP001160148"/>
    </source>
</evidence>
<dbReference type="PANTHER" id="PTHR33481:SF1">
    <property type="entry name" value="ENDONUCLEASE_EXONUCLEASE_PHOSPHATASE DOMAIN-CONTAINING PROTEIN-RELATED"/>
    <property type="match status" value="1"/>
</dbReference>
<organism evidence="2 3">
    <name type="scientific">Macrosiphum euphorbiae</name>
    <name type="common">potato aphid</name>
    <dbReference type="NCBI Taxonomy" id="13131"/>
    <lineage>
        <taxon>Eukaryota</taxon>
        <taxon>Metazoa</taxon>
        <taxon>Ecdysozoa</taxon>
        <taxon>Arthropoda</taxon>
        <taxon>Hexapoda</taxon>
        <taxon>Insecta</taxon>
        <taxon>Pterygota</taxon>
        <taxon>Neoptera</taxon>
        <taxon>Paraneoptera</taxon>
        <taxon>Hemiptera</taxon>
        <taxon>Sternorrhyncha</taxon>
        <taxon>Aphidomorpha</taxon>
        <taxon>Aphidoidea</taxon>
        <taxon>Aphididae</taxon>
        <taxon>Macrosiphini</taxon>
        <taxon>Macrosiphum</taxon>
    </lineage>
</organism>
<dbReference type="PANTHER" id="PTHR33481">
    <property type="entry name" value="REVERSE TRANSCRIPTASE"/>
    <property type="match status" value="1"/>
</dbReference>
<reference evidence="2 3" key="1">
    <citation type="submission" date="2023-01" db="EMBL/GenBank/DDBJ databases">
        <authorList>
            <person name="Whitehead M."/>
        </authorList>
    </citation>
    <scope>NUCLEOTIDE SEQUENCE [LARGE SCALE GENOMIC DNA]</scope>
</reference>
<dbReference type="GO" id="GO:0071897">
    <property type="term" value="P:DNA biosynthetic process"/>
    <property type="evidence" value="ECO:0007669"/>
    <property type="project" value="UniProtKB-ARBA"/>
</dbReference>
<feature type="domain" description="Reverse transcriptase" evidence="1">
    <location>
        <begin position="1"/>
        <end position="142"/>
    </location>
</feature>
<evidence type="ECO:0000313" key="2">
    <source>
        <dbReference type="EMBL" id="CAI6372967.1"/>
    </source>
</evidence>
<dbReference type="Gene3D" id="3.30.70.270">
    <property type="match status" value="1"/>
</dbReference>
<sequence>MFNFIRNFLKTRTFQIRIKNSLSKVFEQVNGIPQGSTISVTLFLIAINNITQNISFPVKSTLYADDFNIYCRSKSLATVQCHLQKAINNLHKWTQTSGFTFSPEKSQCIVFTRKRSQNPIKIKLGDHLSINNNTIKILGICMEGQPELNMIVRYCPLPDYVNCRAMVVDCNR</sequence>
<dbReference type="AlphaFoldDB" id="A0AAV0XYZ0"/>
<dbReference type="EMBL" id="CARXXK010001085">
    <property type="protein sequence ID" value="CAI6372967.1"/>
    <property type="molecule type" value="Genomic_DNA"/>
</dbReference>
<dbReference type="InterPro" id="IPR043128">
    <property type="entry name" value="Rev_trsase/Diguanyl_cyclase"/>
</dbReference>
<comment type="caution">
    <text evidence="2">The sequence shown here is derived from an EMBL/GenBank/DDBJ whole genome shotgun (WGS) entry which is preliminary data.</text>
</comment>
<dbReference type="Proteomes" id="UP001160148">
    <property type="component" value="Unassembled WGS sequence"/>
</dbReference>
<accession>A0AAV0XYZ0</accession>
<dbReference type="Pfam" id="PF00078">
    <property type="entry name" value="RVT_1"/>
    <property type="match status" value="1"/>
</dbReference>
<dbReference type="SUPFAM" id="SSF56672">
    <property type="entry name" value="DNA/RNA polymerases"/>
    <property type="match status" value="1"/>
</dbReference>
<name>A0AAV0XYZ0_9HEMI</name>
<gene>
    <name evidence="2" type="ORF">MEUPH1_LOCUS26773</name>
</gene>
<dbReference type="InterPro" id="IPR000477">
    <property type="entry name" value="RT_dom"/>
</dbReference>
<evidence type="ECO:0000259" key="1">
    <source>
        <dbReference type="PROSITE" id="PS50878"/>
    </source>
</evidence>
<keyword evidence="3" id="KW-1185">Reference proteome</keyword>
<proteinExistence type="predicted"/>
<dbReference type="PROSITE" id="PS50878">
    <property type="entry name" value="RT_POL"/>
    <property type="match status" value="1"/>
</dbReference>